<protein>
    <submittedName>
        <fullName evidence="2">Uncharacterized protein</fullName>
    </submittedName>
</protein>
<dbReference type="PROSITE" id="PS51257">
    <property type="entry name" value="PROKAR_LIPOPROTEIN"/>
    <property type="match status" value="1"/>
</dbReference>
<sequence>MRSKIHRLPLGTALVVLCACTSSAPRPGGRGALVMVRLTEMAVVMPRAAGLARQGSAAMGGVGRSWPERVAQGAGMAAPERVGKARQQGRAG</sequence>
<keyword evidence="3" id="KW-1185">Reference proteome</keyword>
<dbReference type="RefSeq" id="WP_050431601.1">
    <property type="nucleotide sequence ID" value="NZ_CP012159.1"/>
</dbReference>
<evidence type="ECO:0000313" key="2">
    <source>
        <dbReference type="EMBL" id="AKT39536.1"/>
    </source>
</evidence>
<name>A0A0K1EF93_CHOCO</name>
<reference evidence="2 3" key="1">
    <citation type="submission" date="2015-07" db="EMBL/GenBank/DDBJ databases">
        <title>Genome analysis of myxobacterium Chondromyces crocatus Cm c5 reveals a high potential for natural compound synthesis and the genetic basis for the loss of fruiting body formation.</title>
        <authorList>
            <person name="Zaburannyi N."/>
            <person name="Bunk B."/>
            <person name="Maier J."/>
            <person name="Overmann J."/>
            <person name="Mueller R."/>
        </authorList>
    </citation>
    <scope>NUCLEOTIDE SEQUENCE [LARGE SCALE GENOMIC DNA]</scope>
    <source>
        <strain evidence="2 3">Cm c5</strain>
    </source>
</reference>
<dbReference type="Proteomes" id="UP000067626">
    <property type="component" value="Chromosome"/>
</dbReference>
<organism evidence="2 3">
    <name type="scientific">Chondromyces crocatus</name>
    <dbReference type="NCBI Taxonomy" id="52"/>
    <lineage>
        <taxon>Bacteria</taxon>
        <taxon>Pseudomonadati</taxon>
        <taxon>Myxococcota</taxon>
        <taxon>Polyangia</taxon>
        <taxon>Polyangiales</taxon>
        <taxon>Polyangiaceae</taxon>
        <taxon>Chondromyces</taxon>
    </lineage>
</organism>
<dbReference type="AlphaFoldDB" id="A0A0K1EF93"/>
<evidence type="ECO:0000256" key="1">
    <source>
        <dbReference type="SAM" id="MobiDB-lite"/>
    </source>
</evidence>
<gene>
    <name evidence="2" type="ORF">CMC5_036830</name>
</gene>
<dbReference type="EMBL" id="CP012159">
    <property type="protein sequence ID" value="AKT39536.1"/>
    <property type="molecule type" value="Genomic_DNA"/>
</dbReference>
<feature type="region of interest" description="Disordered" evidence="1">
    <location>
        <begin position="70"/>
        <end position="92"/>
    </location>
</feature>
<evidence type="ECO:0000313" key="3">
    <source>
        <dbReference type="Proteomes" id="UP000067626"/>
    </source>
</evidence>
<dbReference type="KEGG" id="ccro:CMC5_036830"/>
<proteinExistence type="predicted"/>
<accession>A0A0K1EF93</accession>